<dbReference type="VEuPathDB" id="FungiDB:FUN_024508"/>
<dbReference type="AlphaFoldDB" id="A0A2I1H129"/>
<reference evidence="9 10" key="1">
    <citation type="submission" date="2015-10" db="EMBL/GenBank/DDBJ databases">
        <title>Genome analyses suggest a sexual origin of heterokaryosis in a supposedly ancient asexual fungus.</title>
        <authorList>
            <person name="Ropars J."/>
            <person name="Sedzielewska K."/>
            <person name="Noel J."/>
            <person name="Charron P."/>
            <person name="Farinelli L."/>
            <person name="Marton T."/>
            <person name="Kruger M."/>
            <person name="Pelin A."/>
            <person name="Brachmann A."/>
            <person name="Corradi N."/>
        </authorList>
    </citation>
    <scope>NUCLEOTIDE SEQUENCE [LARGE SCALE GENOMIC DNA]</scope>
    <source>
        <strain evidence="9 10">A4</strain>
    </source>
</reference>
<dbReference type="Pfam" id="PF03372">
    <property type="entry name" value="Exo_endo_phos"/>
    <property type="match status" value="1"/>
</dbReference>
<evidence type="ECO:0000256" key="6">
    <source>
        <dbReference type="SAM" id="Coils"/>
    </source>
</evidence>
<dbReference type="GO" id="GO:0006284">
    <property type="term" value="P:base-excision repair"/>
    <property type="evidence" value="ECO:0007669"/>
    <property type="project" value="TreeGrafter"/>
</dbReference>
<dbReference type="EMBL" id="LLXI01001231">
    <property type="protein sequence ID" value="PKY52578.1"/>
    <property type="molecule type" value="Genomic_DNA"/>
</dbReference>
<evidence type="ECO:0000313" key="10">
    <source>
        <dbReference type="Proteomes" id="UP000234323"/>
    </source>
</evidence>
<feature type="coiled-coil region" evidence="6">
    <location>
        <begin position="732"/>
        <end position="775"/>
    </location>
</feature>
<evidence type="ECO:0000256" key="2">
    <source>
        <dbReference type="ARBA" id="ARBA00007092"/>
    </source>
</evidence>
<dbReference type="VEuPathDB" id="FungiDB:FUN_017548"/>
<organism evidence="9 10">
    <name type="scientific">Rhizophagus irregularis</name>
    <dbReference type="NCBI Taxonomy" id="588596"/>
    <lineage>
        <taxon>Eukaryota</taxon>
        <taxon>Fungi</taxon>
        <taxon>Fungi incertae sedis</taxon>
        <taxon>Mucoromycota</taxon>
        <taxon>Glomeromycotina</taxon>
        <taxon>Glomeromycetes</taxon>
        <taxon>Glomerales</taxon>
        <taxon>Glomeraceae</taxon>
        <taxon>Rhizophagus</taxon>
    </lineage>
</organism>
<feature type="region of interest" description="Disordered" evidence="7">
    <location>
        <begin position="374"/>
        <end position="431"/>
    </location>
</feature>
<sequence>MNTLGRTIKNGNEYTYVGFFTETAKNKFLEDTRVPTAIGNFRNLEWLNKLNKSITISATGIDKSMNIDEVIRQLENKFGQMERITHQSSLNGKINMKVLMNIKCTEEELLNTWGIFVNGRMIRTEPLNYKNHVTKQRGNIFASVIDIPEYINDTEFTPILKQTGARYWYKSPDRKRGTYRMIVQFNNEKDRQEAIKKKIKIDDKLFTWFFRGNDNGTQHNFRDASYAKRTTTEQKIATSTITTKMKDKETMEATGEKIGITKIATTAEGDTITKEILRHPEDQIRMEMTTTDIADIEKNGATATEEDNSMMITITKMKDMKIEDIREEDTNKEDITITKNKDKAMKETMATTIITEEIEDLTMEAGTKEIETMEDAAWADNTKTTPSKRKNGDGEDKKERKKYKKKNQKNGKTPKTHENQQKQIKTNKKEEKKDKLKIGCLNIRGMNEVKKQGKLRIFLGKEKWDIAIVTETKLTEQKGKYMFKGWDKYECINSSFNNDNTKSGIIILIRKSLNDRRYKVEKIDGHVIKLDILFKDKQKGIKIIGVYNPNNDKDTTGQIEKKISTWINEAKKLNQELIILGDFNESANNKKKSKPVTQTIKRNGLEDVQECLAGKDILDTWKSGENSSRIDYIFASEGILGQILSHEIIDIEDFETDHKALAIKVELKELIDLNRKEYFKQIKAELKRIKLEPEDWEIIAERFDDKLLEITETDINREEMWETMVAIYEAEKTNRINELKKIKEKEKEYENDNQRKSEEEALETLIKEYETIEKINNIEHEIIKLVRKVVKTKWKGREIGKSGKHYKSFDEQLIIEDWGTTDTGKFNAKKMISLIKVHDKIEPNKERLINIENLRKYENRKGLEEREKERNKYMIKLYEEINERIIEINIRKREIYLEEDIGKMLNRILEKKREKIDMSGLVKKENGKITIEKNQEKKKEITLEHYSNWTAKRNINLDEIEFNYEWRDIYKPIETIDADIYKKLMGKIDIEELETVIKNLKSNKAPGMSGISYDFWKKSKKLTRQILLAIINESMEKGNATEKWKKGSIANETNSTIGNSAENMVQNISK</sequence>
<evidence type="ECO:0000256" key="4">
    <source>
        <dbReference type="ARBA" id="ARBA00022801"/>
    </source>
</evidence>
<dbReference type="VEuPathDB" id="FungiDB:RhiirFUN_001854"/>
<feature type="compositionally biased region" description="Basic residues" evidence="7">
    <location>
        <begin position="399"/>
        <end position="414"/>
    </location>
</feature>
<dbReference type="VEuPathDB" id="FungiDB:RhiirA1_400372"/>
<keyword evidence="4" id="KW-0378">Hydrolase</keyword>
<dbReference type="VEuPathDB" id="FungiDB:RhiirA1_400373"/>
<dbReference type="GO" id="GO:0005634">
    <property type="term" value="C:nucleus"/>
    <property type="evidence" value="ECO:0007669"/>
    <property type="project" value="TreeGrafter"/>
</dbReference>
<keyword evidence="5" id="KW-0460">Magnesium</keyword>
<feature type="domain" description="Endonuclease/exonuclease/phosphatase" evidence="8">
    <location>
        <begin position="442"/>
        <end position="638"/>
    </location>
</feature>
<comment type="cofactor">
    <cofactor evidence="1">
        <name>Mg(2+)</name>
        <dbReference type="ChEBI" id="CHEBI:18420"/>
    </cofactor>
</comment>
<evidence type="ECO:0000256" key="3">
    <source>
        <dbReference type="ARBA" id="ARBA00022723"/>
    </source>
</evidence>
<keyword evidence="10" id="KW-1185">Reference proteome</keyword>
<comment type="caution">
    <text evidence="9">The sequence shown here is derived from an EMBL/GenBank/DDBJ whole genome shotgun (WGS) entry which is preliminary data.</text>
</comment>
<accession>A0A2I1H129</accession>
<dbReference type="PANTHER" id="PTHR22748:SF4">
    <property type="entry name" value="DNA-(APURINIC OR APYRIMIDINIC SITE) ENDONUCLEASE 2"/>
    <property type="match status" value="1"/>
</dbReference>
<gene>
    <name evidence="9" type="ORF">RhiirA4_470295</name>
</gene>
<dbReference type="SUPFAM" id="SSF56219">
    <property type="entry name" value="DNase I-like"/>
    <property type="match status" value="1"/>
</dbReference>
<protein>
    <recommendedName>
        <fullName evidence="8">Endonuclease/exonuclease/phosphatase domain-containing protein</fullName>
    </recommendedName>
</protein>
<dbReference type="InterPro" id="IPR036691">
    <property type="entry name" value="Endo/exonu/phosph_ase_sf"/>
</dbReference>
<evidence type="ECO:0000259" key="8">
    <source>
        <dbReference type="Pfam" id="PF03372"/>
    </source>
</evidence>
<keyword evidence="3" id="KW-0479">Metal-binding</keyword>
<evidence type="ECO:0000313" key="9">
    <source>
        <dbReference type="EMBL" id="PKY52578.1"/>
    </source>
</evidence>
<dbReference type="Gene3D" id="3.60.10.10">
    <property type="entry name" value="Endonuclease/exonuclease/phosphatase"/>
    <property type="match status" value="1"/>
</dbReference>
<comment type="similarity">
    <text evidence="2">Belongs to the DNA repair enzymes AP/ExoA family.</text>
</comment>
<dbReference type="PANTHER" id="PTHR22748">
    <property type="entry name" value="AP ENDONUCLEASE"/>
    <property type="match status" value="1"/>
</dbReference>
<name>A0A2I1H129_9GLOM</name>
<evidence type="ECO:0000256" key="5">
    <source>
        <dbReference type="ARBA" id="ARBA00022842"/>
    </source>
</evidence>
<dbReference type="InterPro" id="IPR005135">
    <property type="entry name" value="Endo/exonuclease/phosphatase"/>
</dbReference>
<proteinExistence type="inferred from homology"/>
<keyword evidence="6" id="KW-0175">Coiled coil</keyword>
<dbReference type="GO" id="GO:0008311">
    <property type="term" value="F:double-stranded DNA 3'-5' DNA exonuclease activity"/>
    <property type="evidence" value="ECO:0007669"/>
    <property type="project" value="TreeGrafter"/>
</dbReference>
<dbReference type="InterPro" id="IPR004808">
    <property type="entry name" value="AP_endonuc_1"/>
</dbReference>
<dbReference type="GO" id="GO:0003906">
    <property type="term" value="F:DNA-(apurinic or apyrimidinic site) endonuclease activity"/>
    <property type="evidence" value="ECO:0007669"/>
    <property type="project" value="TreeGrafter"/>
</dbReference>
<dbReference type="GO" id="GO:0008081">
    <property type="term" value="F:phosphoric diester hydrolase activity"/>
    <property type="evidence" value="ECO:0007669"/>
    <property type="project" value="TreeGrafter"/>
</dbReference>
<evidence type="ECO:0000256" key="1">
    <source>
        <dbReference type="ARBA" id="ARBA00001946"/>
    </source>
</evidence>
<dbReference type="GO" id="GO:0046872">
    <property type="term" value="F:metal ion binding"/>
    <property type="evidence" value="ECO:0007669"/>
    <property type="project" value="UniProtKB-KW"/>
</dbReference>
<evidence type="ECO:0000256" key="7">
    <source>
        <dbReference type="SAM" id="MobiDB-lite"/>
    </source>
</evidence>
<dbReference type="Proteomes" id="UP000234323">
    <property type="component" value="Unassembled WGS sequence"/>
</dbReference>